<reference evidence="2" key="1">
    <citation type="submission" date="2021-01" db="EMBL/GenBank/DDBJ databases">
        <title>Whole genome shotgun sequence of Virgisporangium aliadipatigenens NBRC 105644.</title>
        <authorList>
            <person name="Komaki H."/>
            <person name="Tamura T."/>
        </authorList>
    </citation>
    <scope>NUCLEOTIDE SEQUENCE</scope>
    <source>
        <strain evidence="2">NBRC 105644</strain>
    </source>
</reference>
<dbReference type="PANTHER" id="PTHR35908">
    <property type="entry name" value="HYPOTHETICAL FUSION PROTEIN"/>
    <property type="match status" value="1"/>
</dbReference>
<dbReference type="Pfam" id="PF18029">
    <property type="entry name" value="Glyoxalase_6"/>
    <property type="match status" value="2"/>
</dbReference>
<feature type="domain" description="Glyoxalase-like" evidence="1">
    <location>
        <begin position="121"/>
        <end position="224"/>
    </location>
</feature>
<dbReference type="RefSeq" id="WP_203898152.1">
    <property type="nucleotide sequence ID" value="NZ_BOPF01000004.1"/>
</dbReference>
<dbReference type="EMBL" id="BOPF01000004">
    <property type="protein sequence ID" value="GIJ44587.1"/>
    <property type="molecule type" value="Genomic_DNA"/>
</dbReference>
<dbReference type="InterPro" id="IPR029068">
    <property type="entry name" value="Glyas_Bleomycin-R_OHBP_Dase"/>
</dbReference>
<dbReference type="CDD" id="cd06587">
    <property type="entry name" value="VOC"/>
    <property type="match status" value="1"/>
</dbReference>
<dbReference type="PANTHER" id="PTHR35908:SF1">
    <property type="entry name" value="CONSERVED PROTEIN"/>
    <property type="match status" value="1"/>
</dbReference>
<protein>
    <recommendedName>
        <fullName evidence="1">Glyoxalase-like domain-containing protein</fullName>
    </recommendedName>
</protein>
<sequence>MTLASFKDLIVKAGDALALAAFWGRILGAESTDLGDASARLDADGFRVWVDPVPEPHPGQTRVHLDLRLPTADPAALVAAGAQVRREPGGDIGWWVLADPEGSEFCAFPPREGYASGVDELVTASADPVPLAHWWAGILGGTVREQPYGADLTGAAGFPWRTWCFDRVADPRVAPNRWHWDVTLTGGATVAAVQAAGARLIRPRGGDLHWSVFKDPDGNDFCVFEAPEASPPTTA</sequence>
<dbReference type="AlphaFoldDB" id="A0A8J3YHV5"/>
<evidence type="ECO:0000313" key="3">
    <source>
        <dbReference type="Proteomes" id="UP000619260"/>
    </source>
</evidence>
<accession>A0A8J3YHV5</accession>
<name>A0A8J3YHV5_9ACTN</name>
<dbReference type="InterPro" id="IPR041581">
    <property type="entry name" value="Glyoxalase_6"/>
</dbReference>
<evidence type="ECO:0000313" key="2">
    <source>
        <dbReference type="EMBL" id="GIJ44587.1"/>
    </source>
</evidence>
<gene>
    <name evidence="2" type="ORF">Val02_14730</name>
</gene>
<dbReference type="Gene3D" id="3.10.180.10">
    <property type="entry name" value="2,3-Dihydroxybiphenyl 1,2-Dioxygenase, domain 1"/>
    <property type="match status" value="2"/>
</dbReference>
<keyword evidence="3" id="KW-1185">Reference proteome</keyword>
<organism evidence="2 3">
    <name type="scientific">Virgisporangium aliadipatigenens</name>
    <dbReference type="NCBI Taxonomy" id="741659"/>
    <lineage>
        <taxon>Bacteria</taxon>
        <taxon>Bacillati</taxon>
        <taxon>Actinomycetota</taxon>
        <taxon>Actinomycetes</taxon>
        <taxon>Micromonosporales</taxon>
        <taxon>Micromonosporaceae</taxon>
        <taxon>Virgisporangium</taxon>
    </lineage>
</organism>
<proteinExistence type="predicted"/>
<feature type="domain" description="Glyoxalase-like" evidence="1">
    <location>
        <begin position="10"/>
        <end position="107"/>
    </location>
</feature>
<dbReference type="SUPFAM" id="SSF54593">
    <property type="entry name" value="Glyoxalase/Bleomycin resistance protein/Dihydroxybiphenyl dioxygenase"/>
    <property type="match status" value="2"/>
</dbReference>
<dbReference type="Proteomes" id="UP000619260">
    <property type="component" value="Unassembled WGS sequence"/>
</dbReference>
<evidence type="ECO:0000259" key="1">
    <source>
        <dbReference type="Pfam" id="PF18029"/>
    </source>
</evidence>
<comment type="caution">
    <text evidence="2">The sequence shown here is derived from an EMBL/GenBank/DDBJ whole genome shotgun (WGS) entry which is preliminary data.</text>
</comment>